<sequence>MKAGAFHLYIDSGLPVIPASTISGLFWRKGFFHRCGTAVYEIGSAFPACLAAEVFMEILHHSVIDRSHELVTEAGSEVLFPSKEAVIRLKNFSRYLKLGCLS</sequence>
<proteinExistence type="predicted"/>
<accession>A0A9X2EJY6</accession>
<dbReference type="Proteomes" id="UP001139028">
    <property type="component" value="Unassembled WGS sequence"/>
</dbReference>
<comment type="caution">
    <text evidence="1">The sequence shown here is derived from an EMBL/GenBank/DDBJ whole genome shotgun (WGS) entry which is preliminary data.</text>
</comment>
<evidence type="ECO:0000313" key="1">
    <source>
        <dbReference type="EMBL" id="MCO1333617.1"/>
    </source>
</evidence>
<protein>
    <submittedName>
        <fullName evidence="1">Uncharacterized protein</fullName>
    </submittedName>
</protein>
<name>A0A9X2EJY6_9GAMM</name>
<dbReference type="RefSeq" id="WP_252465061.1">
    <property type="nucleotide sequence ID" value="NZ_JALBWM010000012.1"/>
</dbReference>
<dbReference type="AlphaFoldDB" id="A0A9X2EJY6"/>
<dbReference type="EMBL" id="JALBWM010000012">
    <property type="protein sequence ID" value="MCO1333617.1"/>
    <property type="molecule type" value="Genomic_DNA"/>
</dbReference>
<evidence type="ECO:0000313" key="2">
    <source>
        <dbReference type="Proteomes" id="UP001139028"/>
    </source>
</evidence>
<gene>
    <name evidence="1" type="ORF">MO867_04605</name>
</gene>
<reference evidence="1" key="1">
    <citation type="journal article" date="2022" name="Arch. Microbiol.">
        <title>Microbulbifer okhotskensis sp. nov., isolated from a deep bottom sediment of the Okhotsk Sea.</title>
        <authorList>
            <person name="Romanenko L."/>
            <person name="Kurilenko V."/>
            <person name="Otstavnykh N."/>
            <person name="Velansky P."/>
            <person name="Isaeva M."/>
            <person name="Mikhailov V."/>
        </authorList>
    </citation>
    <scope>NUCLEOTIDE SEQUENCE</scope>
    <source>
        <strain evidence="1">OS29</strain>
    </source>
</reference>
<keyword evidence="2" id="KW-1185">Reference proteome</keyword>
<organism evidence="1 2">
    <name type="scientific">Microbulbifer okhotskensis</name>
    <dbReference type="NCBI Taxonomy" id="2926617"/>
    <lineage>
        <taxon>Bacteria</taxon>
        <taxon>Pseudomonadati</taxon>
        <taxon>Pseudomonadota</taxon>
        <taxon>Gammaproteobacteria</taxon>
        <taxon>Cellvibrionales</taxon>
        <taxon>Microbulbiferaceae</taxon>
        <taxon>Microbulbifer</taxon>
    </lineage>
</organism>